<evidence type="ECO:0000313" key="2">
    <source>
        <dbReference type="Proteomes" id="UP001239111"/>
    </source>
</evidence>
<gene>
    <name evidence="1" type="ORF">QAD02_011480</name>
</gene>
<protein>
    <submittedName>
        <fullName evidence="1">Uncharacterized protein</fullName>
    </submittedName>
</protein>
<reference evidence="1" key="1">
    <citation type="submission" date="2023-04" db="EMBL/GenBank/DDBJ databases">
        <title>A chromosome-level genome assembly of the parasitoid wasp Eretmocerus hayati.</title>
        <authorList>
            <person name="Zhong Y."/>
            <person name="Liu S."/>
            <person name="Liu Y."/>
        </authorList>
    </citation>
    <scope>NUCLEOTIDE SEQUENCE</scope>
    <source>
        <strain evidence="1">ZJU_SS_LIU_2023</strain>
    </source>
</reference>
<keyword evidence="2" id="KW-1185">Reference proteome</keyword>
<sequence length="1332" mass="148718">MVLKVTPASGYGKETAKAAPTSNRSQNLTTYKEIAQFCYAAWENNERALLELLRSGYDINATIGPDSPCRSFSSDLESMSALRFACLRDETTSIEVLLDNGADFTVKNSSGSTVLHSLAEFECEEPSRIMKNIWNTSECGAMLILSAHVKYNVTTNPVNKHGLSHFHIACLYRHAEAVKLFINSGVPINDVIHKDSPILPGFTALHIACRYASLEVVELLMENGADVHARNKDGLVPLQLILPRVEELSFLALDRDEFQDDRELHCKLEVDTYEIASILIQKTIDSETLINQLCIACAKKCTASVHEIIDKGLDINARNDFGLTALHCAALVDFNVTKLLLERGADLFSKTTDGTTCLDLCIWKYGYDTLRLLPFDEKIGKYIVKESQSWKIAESLQNKTNLKNLLSDDEVAQEINAACITSDSPVWPGVTPLHLAIIFTRRDPRKKDRGDPRCSTDLVQTLLSRGASMLKQDAKGQTPVHTALYCEKFEILSQLLNPYNLSPDIRRLISSENPVDDTGLSHFHIACLMGYQKSINLLLSLDKELINKPLKSFVSVTSVIGKPEILLEAGSTPLHIAAKSKKIETIKALAALDADIFAQNADGLTPIDVIASNSEFEELELVDLTYFLFMKYCYSNSNFVLDEKKMVRFITLCKALNPIVLSSRYSSAKSPSVESALAECMNQDGGCQEENLRCVQAFIDCSEKIKLLMNYNLDCDAKAAKSMTSLKKIFEKGPQDSLSPRECFVGYTLSKSCHCFCKSNASVDKDTQMTYLHLTCALNIEEWLESVVKEDTDFNCRTSLDSPIFPGSTPLHFALNCCTEKTVKEFVKLVQIMLNYGADPTIQDTKDETPLHLADRFGFSEIVELLLRDERVAKKNLISKFGQSHFHIACSNDISEVVERFLQHGADVNELNYYVDNRLWNSDYIDRSPRSSEFTPLHVANNLHVIKVLSKHGADPGITDYRGFTALHCAAQRLRDADVLKALIRDAGADVHSKSALQETALDLLVNARLEDHEEYDIESEMQVLLEHGARANYENNGAPSTFARVLKSNDVELLETLAKYGTDLNDLNKSGRTAMHELFYGYLESADDYILITDLLCQNGVDIDCQDSLGETPLHVAVQNENPDKLIALLACGADLNTIDNNKCTPLSSIVSKDSLRSDAYAKLSSTLKKRISILTRHIRKMQAFNVAVVRQNTDLLKELFGIDDSEIHASDSKETQQSDELKKMETVALGENMSLNDVMFMDSHQLGSLAENDAFKSVLSSEKFHQEFPELGGILKLKFRTAQRRKVINLARKHLYSLLRMQLPETCTEIIAACLSNRDLKRIIHETAVK</sequence>
<organism evidence="1 2">
    <name type="scientific">Eretmocerus hayati</name>
    <dbReference type="NCBI Taxonomy" id="131215"/>
    <lineage>
        <taxon>Eukaryota</taxon>
        <taxon>Metazoa</taxon>
        <taxon>Ecdysozoa</taxon>
        <taxon>Arthropoda</taxon>
        <taxon>Hexapoda</taxon>
        <taxon>Insecta</taxon>
        <taxon>Pterygota</taxon>
        <taxon>Neoptera</taxon>
        <taxon>Endopterygota</taxon>
        <taxon>Hymenoptera</taxon>
        <taxon>Apocrita</taxon>
        <taxon>Proctotrupomorpha</taxon>
        <taxon>Chalcidoidea</taxon>
        <taxon>Aphelinidae</taxon>
        <taxon>Aphelininae</taxon>
        <taxon>Eretmocerus</taxon>
    </lineage>
</organism>
<proteinExistence type="predicted"/>
<dbReference type="Proteomes" id="UP001239111">
    <property type="component" value="Chromosome 2"/>
</dbReference>
<dbReference type="EMBL" id="CM056742">
    <property type="protein sequence ID" value="KAJ8675694.1"/>
    <property type="molecule type" value="Genomic_DNA"/>
</dbReference>
<accession>A0ACC2NZH7</accession>
<comment type="caution">
    <text evidence="1">The sequence shown here is derived from an EMBL/GenBank/DDBJ whole genome shotgun (WGS) entry which is preliminary data.</text>
</comment>
<evidence type="ECO:0000313" key="1">
    <source>
        <dbReference type="EMBL" id="KAJ8675694.1"/>
    </source>
</evidence>
<name>A0ACC2NZH7_9HYME</name>